<dbReference type="PRINTS" id="PR00385">
    <property type="entry name" value="P450"/>
</dbReference>
<gene>
    <name evidence="5" type="ORF">QBC37DRAFT_393178</name>
</gene>
<dbReference type="PANTHER" id="PTHR24305:SF222">
    <property type="entry name" value="CYTOCHROME P450 MONOOXYGENASE STCS"/>
    <property type="match status" value="1"/>
</dbReference>
<dbReference type="Gene3D" id="1.10.630.10">
    <property type="entry name" value="Cytochrome P450"/>
    <property type="match status" value="1"/>
</dbReference>
<dbReference type="GO" id="GO:0005506">
    <property type="term" value="F:iron ion binding"/>
    <property type="evidence" value="ECO:0007669"/>
    <property type="project" value="InterPro"/>
</dbReference>
<dbReference type="InterPro" id="IPR002401">
    <property type="entry name" value="Cyt_P450_E_grp-I"/>
</dbReference>
<dbReference type="GO" id="GO:0016705">
    <property type="term" value="F:oxidoreductase activity, acting on paired donors, with incorporation or reduction of molecular oxygen"/>
    <property type="evidence" value="ECO:0007669"/>
    <property type="project" value="InterPro"/>
</dbReference>
<dbReference type="EMBL" id="MU858341">
    <property type="protein sequence ID" value="KAK4206888.1"/>
    <property type="molecule type" value="Genomic_DNA"/>
</dbReference>
<dbReference type="GO" id="GO:0004497">
    <property type="term" value="F:monooxygenase activity"/>
    <property type="evidence" value="ECO:0007669"/>
    <property type="project" value="InterPro"/>
</dbReference>
<dbReference type="PANTHER" id="PTHR24305">
    <property type="entry name" value="CYTOCHROME P450"/>
    <property type="match status" value="1"/>
</dbReference>
<keyword evidence="2 4" id="KW-0479">Metal-binding</keyword>
<evidence type="ECO:0000256" key="1">
    <source>
        <dbReference type="ARBA" id="ARBA00022617"/>
    </source>
</evidence>
<proteinExistence type="predicted"/>
<accession>A0AAN7B0Y9</accession>
<dbReference type="InterPro" id="IPR001128">
    <property type="entry name" value="Cyt_P450"/>
</dbReference>
<comment type="cofactor">
    <cofactor evidence="4">
        <name>heme</name>
        <dbReference type="ChEBI" id="CHEBI:30413"/>
    </cofactor>
</comment>
<comment type="caution">
    <text evidence="5">The sequence shown here is derived from an EMBL/GenBank/DDBJ whole genome shotgun (WGS) entry which is preliminary data.</text>
</comment>
<dbReference type="CDD" id="cd11051">
    <property type="entry name" value="CYP59-like"/>
    <property type="match status" value="1"/>
</dbReference>
<reference evidence="5" key="2">
    <citation type="submission" date="2023-05" db="EMBL/GenBank/DDBJ databases">
        <authorList>
            <consortium name="Lawrence Berkeley National Laboratory"/>
            <person name="Steindorff A."/>
            <person name="Hensen N."/>
            <person name="Bonometti L."/>
            <person name="Westerberg I."/>
            <person name="Brannstrom I.O."/>
            <person name="Guillou S."/>
            <person name="Cros-Aarteil S."/>
            <person name="Calhoun S."/>
            <person name="Haridas S."/>
            <person name="Kuo A."/>
            <person name="Mondo S."/>
            <person name="Pangilinan J."/>
            <person name="Riley R."/>
            <person name="Labutti K."/>
            <person name="Andreopoulos B."/>
            <person name="Lipzen A."/>
            <person name="Chen C."/>
            <person name="Yanf M."/>
            <person name="Daum C."/>
            <person name="Ng V."/>
            <person name="Clum A."/>
            <person name="Ohm R."/>
            <person name="Martin F."/>
            <person name="Silar P."/>
            <person name="Natvig D."/>
            <person name="Lalanne C."/>
            <person name="Gautier V."/>
            <person name="Ament-Velasquez S.L."/>
            <person name="Kruys A."/>
            <person name="Hutchinson M.I."/>
            <person name="Powell A.J."/>
            <person name="Barry K."/>
            <person name="Miller A.N."/>
            <person name="Grigoriev I.V."/>
            <person name="Debuchy R."/>
            <person name="Gladieux P."/>
            <person name="Thoren M.H."/>
            <person name="Johannesson H."/>
        </authorList>
    </citation>
    <scope>NUCLEOTIDE SEQUENCE</scope>
    <source>
        <strain evidence="5">PSN293</strain>
    </source>
</reference>
<sequence>MLTQFLIAALVLGSTILYRKLRYVRFQQYAHLPQHPTSLVLGHLKLMGEFIKRNKPDAHVDLAFVAMHQALGRAPLMFLDARPIGDPVVIVGSYEIAEQISKSSNIFPTSPPKSSRSLTRLMYMMGPKSIFSSYGDEWKHLRRTFNPGFAKQYLATFHREVLDKGLIFLDRLVSLARNDEAFSLVHLTTRLTFDIIGKVVLESDFGAQHEDNHNANKATEGAQLIRLFGKMLDEYKGETHNLPWWLTPLKVKRRSALAKRITSVLQSIVRRKHAEILDSQAGSSGNPRSVLSLSLQDIPTLTPDILDSTCDQLRTFLFAGHDTTAILLSWVFYELSRHPDVLRAVRTELDSLLGPDDSPDKTYARLLEHGGDLNMPYISAVIKETLRLHPPAGTGRIIPAGSNFSVRTTTSGGVEEQTLLLDGLLVYICQSMVHTDPKVYGDTAHEFVPERWLDSDHPIPAGAWRPFERGPRNCIGQELAIMEARLVIALVARRYDFVKVGLGAVVLDHETGQPVVDPTANGRRYKVAEELYTTRQVTQKPVDGMLMKVKLAS</sequence>
<dbReference type="InterPro" id="IPR036396">
    <property type="entry name" value="Cyt_P450_sf"/>
</dbReference>
<protein>
    <submittedName>
        <fullName evidence="5">Cytochrome P450</fullName>
    </submittedName>
</protein>
<dbReference type="Proteomes" id="UP001301769">
    <property type="component" value="Unassembled WGS sequence"/>
</dbReference>
<name>A0AAN7B0Y9_9PEZI</name>
<dbReference type="InterPro" id="IPR050121">
    <property type="entry name" value="Cytochrome_P450_monoxygenase"/>
</dbReference>
<keyword evidence="1 4" id="KW-0349">Heme</keyword>
<dbReference type="GO" id="GO:0020037">
    <property type="term" value="F:heme binding"/>
    <property type="evidence" value="ECO:0007669"/>
    <property type="project" value="InterPro"/>
</dbReference>
<reference evidence="5" key="1">
    <citation type="journal article" date="2023" name="Mol. Phylogenet. Evol.">
        <title>Genome-scale phylogeny and comparative genomics of the fungal order Sordariales.</title>
        <authorList>
            <person name="Hensen N."/>
            <person name="Bonometti L."/>
            <person name="Westerberg I."/>
            <person name="Brannstrom I.O."/>
            <person name="Guillou S."/>
            <person name="Cros-Aarteil S."/>
            <person name="Calhoun S."/>
            <person name="Haridas S."/>
            <person name="Kuo A."/>
            <person name="Mondo S."/>
            <person name="Pangilinan J."/>
            <person name="Riley R."/>
            <person name="LaButti K."/>
            <person name="Andreopoulos B."/>
            <person name="Lipzen A."/>
            <person name="Chen C."/>
            <person name="Yan M."/>
            <person name="Daum C."/>
            <person name="Ng V."/>
            <person name="Clum A."/>
            <person name="Steindorff A."/>
            <person name="Ohm R.A."/>
            <person name="Martin F."/>
            <person name="Silar P."/>
            <person name="Natvig D.O."/>
            <person name="Lalanne C."/>
            <person name="Gautier V."/>
            <person name="Ament-Velasquez S.L."/>
            <person name="Kruys A."/>
            <person name="Hutchinson M.I."/>
            <person name="Powell A.J."/>
            <person name="Barry K."/>
            <person name="Miller A.N."/>
            <person name="Grigoriev I.V."/>
            <person name="Debuchy R."/>
            <person name="Gladieux P."/>
            <person name="Hiltunen Thoren M."/>
            <person name="Johannesson H."/>
        </authorList>
    </citation>
    <scope>NUCLEOTIDE SEQUENCE</scope>
    <source>
        <strain evidence="5">PSN293</strain>
    </source>
</reference>
<feature type="binding site" description="axial binding residue" evidence="4">
    <location>
        <position position="474"/>
    </location>
    <ligand>
        <name>heme</name>
        <dbReference type="ChEBI" id="CHEBI:30413"/>
    </ligand>
    <ligandPart>
        <name>Fe</name>
        <dbReference type="ChEBI" id="CHEBI:18248"/>
    </ligandPart>
</feature>
<evidence type="ECO:0000313" key="5">
    <source>
        <dbReference type="EMBL" id="KAK4206888.1"/>
    </source>
</evidence>
<dbReference type="AlphaFoldDB" id="A0AAN7B0Y9"/>
<keyword evidence="3 4" id="KW-0408">Iron</keyword>
<dbReference type="PRINTS" id="PR00463">
    <property type="entry name" value="EP450I"/>
</dbReference>
<evidence type="ECO:0000313" key="6">
    <source>
        <dbReference type="Proteomes" id="UP001301769"/>
    </source>
</evidence>
<evidence type="ECO:0000256" key="4">
    <source>
        <dbReference type="PIRSR" id="PIRSR602401-1"/>
    </source>
</evidence>
<evidence type="ECO:0000256" key="3">
    <source>
        <dbReference type="ARBA" id="ARBA00023004"/>
    </source>
</evidence>
<dbReference type="Pfam" id="PF00067">
    <property type="entry name" value="p450"/>
    <property type="match status" value="1"/>
</dbReference>
<evidence type="ECO:0000256" key="2">
    <source>
        <dbReference type="ARBA" id="ARBA00022723"/>
    </source>
</evidence>
<organism evidence="5 6">
    <name type="scientific">Rhypophila decipiens</name>
    <dbReference type="NCBI Taxonomy" id="261697"/>
    <lineage>
        <taxon>Eukaryota</taxon>
        <taxon>Fungi</taxon>
        <taxon>Dikarya</taxon>
        <taxon>Ascomycota</taxon>
        <taxon>Pezizomycotina</taxon>
        <taxon>Sordariomycetes</taxon>
        <taxon>Sordariomycetidae</taxon>
        <taxon>Sordariales</taxon>
        <taxon>Naviculisporaceae</taxon>
        <taxon>Rhypophila</taxon>
    </lineage>
</organism>
<dbReference type="SUPFAM" id="SSF48264">
    <property type="entry name" value="Cytochrome P450"/>
    <property type="match status" value="1"/>
</dbReference>
<keyword evidence="6" id="KW-1185">Reference proteome</keyword>